<dbReference type="PANTHER" id="PTHR11903">
    <property type="entry name" value="PROSTAGLANDIN G/H SYNTHASE"/>
    <property type="match status" value="1"/>
</dbReference>
<gene>
    <name evidence="15" type="ORF">JIN84_13405</name>
</gene>
<comment type="caution">
    <text evidence="15">The sequence shown here is derived from an EMBL/GenBank/DDBJ whole genome shotgun (WGS) entry which is preliminary data.</text>
</comment>
<dbReference type="PROSITE" id="PS50292">
    <property type="entry name" value="PEROXIDASE_3"/>
    <property type="match status" value="1"/>
</dbReference>
<name>A0A934R5I1_9BACT</name>
<evidence type="ECO:0000256" key="6">
    <source>
        <dbReference type="ARBA" id="ARBA00022767"/>
    </source>
</evidence>
<dbReference type="CDD" id="cd09818">
    <property type="entry name" value="PIOX_like"/>
    <property type="match status" value="1"/>
</dbReference>
<keyword evidence="4" id="KW-0349">Heme</keyword>
<keyword evidence="10" id="KW-0560">Oxidoreductase</keyword>
<keyword evidence="16" id="KW-1185">Reference proteome</keyword>
<dbReference type="InterPro" id="IPR050783">
    <property type="entry name" value="Oxylipin_biosynth_metab"/>
</dbReference>
<evidence type="ECO:0000256" key="11">
    <source>
        <dbReference type="ARBA" id="ARBA00023004"/>
    </source>
</evidence>
<dbReference type="GO" id="GO:0016702">
    <property type="term" value="F:oxidoreductase activity, acting on single donors with incorporation of molecular oxygen, incorporation of two atoms of oxygen"/>
    <property type="evidence" value="ECO:0007669"/>
    <property type="project" value="TreeGrafter"/>
</dbReference>
<evidence type="ECO:0000313" key="16">
    <source>
        <dbReference type="Proteomes" id="UP000600139"/>
    </source>
</evidence>
<organism evidence="15 16">
    <name type="scientific">Luteolibacter yonseiensis</name>
    <dbReference type="NCBI Taxonomy" id="1144680"/>
    <lineage>
        <taxon>Bacteria</taxon>
        <taxon>Pseudomonadati</taxon>
        <taxon>Verrucomicrobiota</taxon>
        <taxon>Verrucomicrobiia</taxon>
        <taxon>Verrucomicrobiales</taxon>
        <taxon>Verrucomicrobiaceae</taxon>
        <taxon>Luteolibacter</taxon>
    </lineage>
</organism>
<feature type="region of interest" description="Disordered" evidence="14">
    <location>
        <begin position="62"/>
        <end position="92"/>
    </location>
</feature>
<keyword evidence="2" id="KW-0444">Lipid biosynthesis</keyword>
<keyword evidence="5" id="KW-0479">Metal-binding</keyword>
<keyword evidence="9" id="KW-0223">Dioxygenase</keyword>
<dbReference type="InterPro" id="IPR010255">
    <property type="entry name" value="Haem_peroxidase_sf"/>
</dbReference>
<evidence type="ECO:0000256" key="3">
    <source>
        <dbReference type="ARBA" id="ARBA00022559"/>
    </source>
</evidence>
<keyword evidence="13" id="KW-0275">Fatty acid biosynthesis</keyword>
<accession>A0A934R5I1</accession>
<evidence type="ECO:0000256" key="5">
    <source>
        <dbReference type="ARBA" id="ARBA00022723"/>
    </source>
</evidence>
<dbReference type="EMBL" id="JAENIK010000011">
    <property type="protein sequence ID" value="MBK1816616.1"/>
    <property type="molecule type" value="Genomic_DNA"/>
</dbReference>
<keyword evidence="3" id="KW-0575">Peroxidase</keyword>
<evidence type="ECO:0000256" key="12">
    <source>
        <dbReference type="ARBA" id="ARBA00023098"/>
    </source>
</evidence>
<protein>
    <recommendedName>
        <fullName evidence="17">Peroxidase</fullName>
    </recommendedName>
</protein>
<dbReference type="GO" id="GO:0006979">
    <property type="term" value="P:response to oxidative stress"/>
    <property type="evidence" value="ECO:0007669"/>
    <property type="project" value="InterPro"/>
</dbReference>
<evidence type="ECO:0000256" key="7">
    <source>
        <dbReference type="ARBA" id="ARBA00022821"/>
    </source>
</evidence>
<dbReference type="GO" id="GO:0006633">
    <property type="term" value="P:fatty acid biosynthetic process"/>
    <property type="evidence" value="ECO:0007669"/>
    <property type="project" value="UniProtKB-KW"/>
</dbReference>
<evidence type="ECO:0000256" key="4">
    <source>
        <dbReference type="ARBA" id="ARBA00022617"/>
    </source>
</evidence>
<keyword evidence="6" id="KW-0925">Oxylipin biosynthesis</keyword>
<evidence type="ECO:0000256" key="1">
    <source>
        <dbReference type="ARBA" id="ARBA00001913"/>
    </source>
</evidence>
<dbReference type="GO" id="GO:0031408">
    <property type="term" value="P:oxylipin biosynthetic process"/>
    <property type="evidence" value="ECO:0007669"/>
    <property type="project" value="UniProtKB-KW"/>
</dbReference>
<evidence type="ECO:0000256" key="13">
    <source>
        <dbReference type="ARBA" id="ARBA00023160"/>
    </source>
</evidence>
<dbReference type="InterPro" id="IPR019791">
    <property type="entry name" value="Haem_peroxidase_animal"/>
</dbReference>
<dbReference type="GO" id="GO:0046872">
    <property type="term" value="F:metal ion binding"/>
    <property type="evidence" value="ECO:0007669"/>
    <property type="project" value="UniProtKB-KW"/>
</dbReference>
<dbReference type="GO" id="GO:0020037">
    <property type="term" value="F:heme binding"/>
    <property type="evidence" value="ECO:0007669"/>
    <property type="project" value="InterPro"/>
</dbReference>
<evidence type="ECO:0008006" key="17">
    <source>
        <dbReference type="Google" id="ProtNLM"/>
    </source>
</evidence>
<comment type="cofactor">
    <cofactor evidence="1">
        <name>Ca(2+)</name>
        <dbReference type="ChEBI" id="CHEBI:29108"/>
    </cofactor>
</comment>
<dbReference type="Proteomes" id="UP000600139">
    <property type="component" value="Unassembled WGS sequence"/>
</dbReference>
<dbReference type="GO" id="GO:0006952">
    <property type="term" value="P:defense response"/>
    <property type="evidence" value="ECO:0007669"/>
    <property type="project" value="UniProtKB-KW"/>
</dbReference>
<dbReference type="SUPFAM" id="SSF48113">
    <property type="entry name" value="Heme-dependent peroxidases"/>
    <property type="match status" value="1"/>
</dbReference>
<evidence type="ECO:0000256" key="9">
    <source>
        <dbReference type="ARBA" id="ARBA00022964"/>
    </source>
</evidence>
<feature type="compositionally biased region" description="Polar residues" evidence="14">
    <location>
        <begin position="78"/>
        <end position="92"/>
    </location>
</feature>
<dbReference type="RefSeq" id="WP_200351549.1">
    <property type="nucleotide sequence ID" value="NZ_BAABHZ010000006.1"/>
</dbReference>
<keyword evidence="7" id="KW-0611">Plant defense</keyword>
<dbReference type="GO" id="GO:0004601">
    <property type="term" value="F:peroxidase activity"/>
    <property type="evidence" value="ECO:0007669"/>
    <property type="project" value="UniProtKB-KW"/>
</dbReference>
<proteinExistence type="predicted"/>
<evidence type="ECO:0000256" key="8">
    <source>
        <dbReference type="ARBA" id="ARBA00022832"/>
    </source>
</evidence>
<dbReference type="AlphaFoldDB" id="A0A934R5I1"/>
<evidence type="ECO:0000256" key="14">
    <source>
        <dbReference type="SAM" id="MobiDB-lite"/>
    </source>
</evidence>
<dbReference type="PANTHER" id="PTHR11903:SF11">
    <property type="entry name" value="ALPHA-DIOXYGENASE 1"/>
    <property type="match status" value="1"/>
</dbReference>
<dbReference type="InterPro" id="IPR034815">
    <property type="entry name" value="A_dioxygenase"/>
</dbReference>
<sequence>MSDSRYTKRKGFGERIIDGATVAIFRRINRWVEWHRLPGLLGVANLISFRIELRAHNLHDTDGDLTQPKKECPFHPGPNTTKMRTTGGTQNDMRFPAMGCRHSRLGRNMLPLSPVQVGSDLLEPNPLLVSKELLARKEFVPATSLNLLAAAWIQFQVHDWFNHEREAPGGGDPILVPREGDWESPTMLLRRTRPDPTNSDPLNARFPAFRNDDPQWWDASQIYGETDEEIRALRFDPDTGELCRNGRLYINAAGFLPVVTAEPGAPPAPLSGTTMSGFTDNWWLGLEILHTLFAKEHNEICDLLATAEPHLGQQEIFERARLINCAVMAKIHTVEWTPGILAHPAIKTALDANWMGLVGHWFGEGLARKIAGFLPDGVIKDVFTGVPLSETDHHGAPYALTEEFSSVYRLHPLIPDEVEIRNHRNGRVLGNYGMTEIAFGEARRPFRDGASMSDAIYSFGTSHPGAITINNYPGFLRALELPPDAEGAIEKLDLAAVDILRDRERGVPRYNEFRRQLRMKPIESWDELSGGRPALAAKLQTIYGELDKVDTMVGMFCEPLPKGFGFSDTAFRIFILMASRRLKSDRFFTTDYREEIYTGTGLEWIRKTGMKEVILRHHPELAPAFEGVGNPFAPWKSSGSES</sequence>
<dbReference type="Pfam" id="PF03098">
    <property type="entry name" value="An_peroxidase"/>
    <property type="match status" value="1"/>
</dbReference>
<dbReference type="Gene3D" id="1.10.640.10">
    <property type="entry name" value="Haem peroxidase domain superfamily, animal type"/>
    <property type="match status" value="1"/>
</dbReference>
<evidence type="ECO:0000256" key="2">
    <source>
        <dbReference type="ARBA" id="ARBA00022516"/>
    </source>
</evidence>
<keyword evidence="8" id="KW-0276">Fatty acid metabolism</keyword>
<keyword evidence="11" id="KW-0408">Iron</keyword>
<keyword evidence="12" id="KW-0443">Lipid metabolism</keyword>
<feature type="compositionally biased region" description="Basic and acidic residues" evidence="14">
    <location>
        <begin position="62"/>
        <end position="73"/>
    </location>
</feature>
<evidence type="ECO:0000256" key="10">
    <source>
        <dbReference type="ARBA" id="ARBA00023002"/>
    </source>
</evidence>
<dbReference type="InterPro" id="IPR037120">
    <property type="entry name" value="Haem_peroxidase_sf_animal"/>
</dbReference>
<evidence type="ECO:0000313" key="15">
    <source>
        <dbReference type="EMBL" id="MBK1816616.1"/>
    </source>
</evidence>
<reference evidence="15" key="1">
    <citation type="submission" date="2021-01" db="EMBL/GenBank/DDBJ databases">
        <title>Modified the classification status of verrucomicrobia.</title>
        <authorList>
            <person name="Feng X."/>
        </authorList>
    </citation>
    <scope>NUCLEOTIDE SEQUENCE</scope>
    <source>
        <strain evidence="15">JCM 18052</strain>
    </source>
</reference>